<keyword evidence="8" id="KW-1185">Reference proteome</keyword>
<dbReference type="Pfam" id="PF23726">
    <property type="entry name" value="Beta-prop_RSE1_2nd"/>
    <property type="match status" value="1"/>
</dbReference>
<feature type="domain" description="RSE1/DDB1/CPSF1 first beta-propeller" evidence="5">
    <location>
        <begin position="14"/>
        <end position="352"/>
    </location>
</feature>
<dbReference type="Gene3D" id="1.10.150.910">
    <property type="match status" value="1"/>
</dbReference>
<comment type="subcellular location">
    <subcellularLocation>
        <location evidence="1">Nucleus</location>
    </subcellularLocation>
</comment>
<evidence type="ECO:0000259" key="4">
    <source>
        <dbReference type="Pfam" id="PF03178"/>
    </source>
</evidence>
<dbReference type="SUPFAM" id="SSF69322">
    <property type="entry name" value="Tricorn protease domain 2"/>
    <property type="match status" value="1"/>
</dbReference>
<dbReference type="PANTHER" id="PTHR10644">
    <property type="entry name" value="DNA REPAIR/RNA PROCESSING CPSF FAMILY"/>
    <property type="match status" value="1"/>
</dbReference>
<proteinExistence type="predicted"/>
<feature type="domain" description="RSE1/DDB1/CPSF1 second beta-propeller" evidence="6">
    <location>
        <begin position="393"/>
        <end position="701"/>
    </location>
</feature>
<evidence type="ECO:0000259" key="5">
    <source>
        <dbReference type="Pfam" id="PF10433"/>
    </source>
</evidence>
<dbReference type="GO" id="GO:0005634">
    <property type="term" value="C:nucleus"/>
    <property type="evidence" value="ECO:0007669"/>
    <property type="project" value="UniProtKB-SubCell"/>
</dbReference>
<evidence type="ECO:0000256" key="3">
    <source>
        <dbReference type="SAM" id="MobiDB-lite"/>
    </source>
</evidence>
<dbReference type="InterPro" id="IPR018846">
    <property type="entry name" value="Beta-prop_RSE1/DDB1/CPSF1_1st"/>
</dbReference>
<feature type="domain" description="RSE1/DDB1/CPSF1 C-terminal" evidence="4">
    <location>
        <begin position="789"/>
        <end position="1097"/>
    </location>
</feature>
<dbReference type="Proteomes" id="UP000494206">
    <property type="component" value="Unassembled WGS sequence"/>
</dbReference>
<evidence type="ECO:0000256" key="1">
    <source>
        <dbReference type="ARBA" id="ARBA00004123"/>
    </source>
</evidence>
<gene>
    <name evidence="7" type="ORF">CBOVIS_LOCUS11642</name>
</gene>
<accession>A0A8S1FCP7</accession>
<reference evidence="7 8" key="1">
    <citation type="submission" date="2020-04" db="EMBL/GenBank/DDBJ databases">
        <authorList>
            <person name="Laetsch R D."/>
            <person name="Stevens L."/>
            <person name="Kumar S."/>
            <person name="Blaxter L. M."/>
        </authorList>
    </citation>
    <scope>NUCLEOTIDE SEQUENCE [LARGE SCALE GENOMIC DNA]</scope>
</reference>
<dbReference type="Pfam" id="PF03178">
    <property type="entry name" value="CPSF_A"/>
    <property type="match status" value="1"/>
</dbReference>
<dbReference type="Pfam" id="PF10433">
    <property type="entry name" value="Beta-prop_RSE1_1st"/>
    <property type="match status" value="1"/>
</dbReference>
<organism evidence="7 8">
    <name type="scientific">Caenorhabditis bovis</name>
    <dbReference type="NCBI Taxonomy" id="2654633"/>
    <lineage>
        <taxon>Eukaryota</taxon>
        <taxon>Metazoa</taxon>
        <taxon>Ecdysozoa</taxon>
        <taxon>Nematoda</taxon>
        <taxon>Chromadorea</taxon>
        <taxon>Rhabditida</taxon>
        <taxon>Rhabditina</taxon>
        <taxon>Rhabditomorpha</taxon>
        <taxon>Rhabditoidea</taxon>
        <taxon>Rhabditidae</taxon>
        <taxon>Peloderinae</taxon>
        <taxon>Caenorhabditis</taxon>
    </lineage>
</organism>
<protein>
    <recommendedName>
        <fullName evidence="9">Damage-specific DNA-binding protein 1</fullName>
    </recommendedName>
</protein>
<evidence type="ECO:0008006" key="9">
    <source>
        <dbReference type="Google" id="ProtNLM"/>
    </source>
</evidence>
<feature type="region of interest" description="Disordered" evidence="3">
    <location>
        <begin position="753"/>
        <end position="778"/>
    </location>
</feature>
<dbReference type="OrthoDB" id="433457at2759"/>
<dbReference type="AlphaFoldDB" id="A0A8S1FCP7"/>
<dbReference type="GO" id="GO:0003676">
    <property type="term" value="F:nucleic acid binding"/>
    <property type="evidence" value="ECO:0007669"/>
    <property type="project" value="InterPro"/>
</dbReference>
<dbReference type="InterPro" id="IPR058543">
    <property type="entry name" value="Beta-prop_RSE1/DDB1/CPSF1_2nd"/>
</dbReference>
<dbReference type="InterPro" id="IPR050358">
    <property type="entry name" value="RSE1/DDB1/CFT1"/>
</dbReference>
<dbReference type="EMBL" id="CADEPM010000009">
    <property type="protein sequence ID" value="CAB3410078.1"/>
    <property type="molecule type" value="Genomic_DNA"/>
</dbReference>
<evidence type="ECO:0000313" key="8">
    <source>
        <dbReference type="Proteomes" id="UP000494206"/>
    </source>
</evidence>
<sequence length="1138" mass="127353">MPISYYVSAKKSTVVKKACVGNFATNDELNLIFERGNHIEVYRVTPEGLKSLIEIPIFGRVICMKIFRPKNEKLDLLAILTEKNHMAILAYENDGVVTRAAGCISDRIGRYCSEGPVLTIHPSGLIAVRIYEGSLKIVQWNTGSDLKHFNVRFEYLNVVDVTFMDTGNMDEYRVAYISEDKQGRHLRIVDLNLVEKEFKFFTKQENIEADSIFVIPIPAPASGVVILGQDTILYQKNDTKGTIIPLSSELLTKTSFTCFAPIDKTGERLLLSDDDGRLLMLVLNIQNNSEGTAVVKDMKIEYLGDTSVADDIVYLDNSVVFIASRLGDSQLIRLKSQPDEVDGSLIEVLDRFPNIGPIRDMIHVDNNGQSHLVTCSGTGKDGSLRIVRNGIGIEEVAVIDDLNEITSLYTLKYRSQFDTHIIASRIDKTYVLALNNPSELSELPPLNFFTEGPSLYVGQVLGANDACVTLQIVADEVRLMAVNSETKVWKPDNDTPIAKYAVNEKFGQVLVSARDMVYYLRCSFDQATGVLGLTQVASKQMADEVASLDMSNEGDNPNNEATFTVACMWNNFNMEIGYLPELREVLTVNLPTNTISRAVIATCFDSVHYLLVAIGDGTLFYYTFDMSTATLGEVKKAIIGICPPTMRRIRNENGHHIFVCSDRPVIIFSVNRKLAFSNVNVKVVNTVCPLNSEDYPDCIMISDGLRTILGKIDDIQKIHIRTIPIGESVRRVAHQNATNTYALLTQRIVNPSHPEKHARITRGVSSHSSSKAKPPRSDANFENIESEISSLVLLDDNTFNVLHVHEFGPYEYGMSLISAKLGDVDYYIVGTGIMYPDESEPKIGRLCVFKAKSDKEILEVVEERDVRGCAFGMAVLNGKLLVGVNSSVRLFEWIDNEFRVECSHFNNISPISIKTMGDQILVADIMRSVSLLTYRSMEGSFEEVAKDWNNMWTSACELITAERILGADNNHNLFTCDSRKFKEVQDTRLFLEPTGYFYLGELVTVMIKCSLVQPPLDSIVEYSQPIMIGTVEGAIGLIVQFDDSWKTFLENLQKVIADWTRNCLQIDHSTYRQYAAPKRVEPAEGFIDGDLIESILDISRNEAIQVLSKMPRTEYDNPKLPQNPSEILKLIEDLARIH</sequence>
<dbReference type="Gene3D" id="2.130.10.10">
    <property type="entry name" value="YVTN repeat-like/Quinoprotein amine dehydrogenase"/>
    <property type="match status" value="3"/>
</dbReference>
<name>A0A8S1FCP7_9PELO</name>
<dbReference type="InterPro" id="IPR015943">
    <property type="entry name" value="WD40/YVTN_repeat-like_dom_sf"/>
</dbReference>
<evidence type="ECO:0000256" key="2">
    <source>
        <dbReference type="ARBA" id="ARBA00023242"/>
    </source>
</evidence>
<dbReference type="InterPro" id="IPR004871">
    <property type="entry name" value="RSE1/DDB1/CPSF1_C"/>
</dbReference>
<keyword evidence="2" id="KW-0539">Nucleus</keyword>
<comment type="caution">
    <text evidence="7">The sequence shown here is derived from an EMBL/GenBank/DDBJ whole genome shotgun (WGS) entry which is preliminary data.</text>
</comment>
<evidence type="ECO:0000259" key="6">
    <source>
        <dbReference type="Pfam" id="PF23726"/>
    </source>
</evidence>
<evidence type="ECO:0000313" key="7">
    <source>
        <dbReference type="EMBL" id="CAB3410078.1"/>
    </source>
</evidence>